<evidence type="ECO:0000259" key="1">
    <source>
        <dbReference type="Pfam" id="PF01755"/>
    </source>
</evidence>
<dbReference type="OrthoDB" id="259382at2"/>
<dbReference type="AlphaFoldDB" id="A0A1S8GQB0"/>
<sequence>MKHYVISLTRTPDRLERFRRVNQHGPDIIHAPGIDGKTVDRQGVIQADLLTEECRFTAGAVGSGLTHVALWGTIAKSGEPATIFEDDAFLCQNFEQKSQQIISQLPEDWEVILWGQNSDAPLHYEVLPGQTDCFAHFNQNDVRRGIEEFRHQTVETLPFRLKQAFGICGYAVSPRGAHSLMKRCLPMTTLPINYPSLGNRTLLSTSIDHLMNRHYEDMKAYCCVPPLVLTDNLTAQSLNRD</sequence>
<proteinExistence type="predicted"/>
<dbReference type="STRING" id="1539051.AL01_03990"/>
<keyword evidence="3" id="KW-1185">Reference proteome</keyword>
<gene>
    <name evidence="2" type="ORF">AL01_03990</name>
</gene>
<protein>
    <submittedName>
        <fullName evidence="2">Glycosyl transferase</fullName>
    </submittedName>
</protein>
<name>A0A1S8GQB0_9PROT</name>
<evidence type="ECO:0000313" key="3">
    <source>
        <dbReference type="Proteomes" id="UP000200980"/>
    </source>
</evidence>
<dbReference type="RefSeq" id="WP_077396123.1">
    <property type="nucleotide sequence ID" value="NZ_JATM01000002.1"/>
</dbReference>
<dbReference type="CDD" id="cd06532">
    <property type="entry name" value="Glyco_transf_25"/>
    <property type="match status" value="1"/>
</dbReference>
<dbReference type="Proteomes" id="UP000200980">
    <property type="component" value="Unassembled WGS sequence"/>
</dbReference>
<evidence type="ECO:0000313" key="2">
    <source>
        <dbReference type="EMBL" id="OOL18904.1"/>
    </source>
</evidence>
<keyword evidence="2" id="KW-0808">Transferase</keyword>
<feature type="domain" description="Glycosyl transferase family 25" evidence="1">
    <location>
        <begin position="2"/>
        <end position="186"/>
    </location>
</feature>
<reference evidence="2 3" key="1">
    <citation type="journal article" date="2016" name="PLoS ONE">
        <title>Whole-Genome Sequence Analysis of Bombella intestini LMG 28161T, a Novel Acetic Acid Bacterium Isolated from the Crop of a Red-Tailed Bumble Bee, Bombus lapidarius.</title>
        <authorList>
            <person name="Li L."/>
            <person name="Illeghems K."/>
            <person name="Van Kerrebroeck S."/>
            <person name="Borremans W."/>
            <person name="Cleenwerck I."/>
            <person name="Smagghe G."/>
            <person name="De Vuyst L."/>
            <person name="Vandamme P."/>
        </authorList>
    </citation>
    <scope>NUCLEOTIDE SEQUENCE [LARGE SCALE GENOMIC DNA]</scope>
    <source>
        <strain evidence="2 3">R-52487</strain>
    </source>
</reference>
<dbReference type="EMBL" id="JATM01000002">
    <property type="protein sequence ID" value="OOL18904.1"/>
    <property type="molecule type" value="Genomic_DNA"/>
</dbReference>
<dbReference type="GO" id="GO:0016740">
    <property type="term" value="F:transferase activity"/>
    <property type="evidence" value="ECO:0007669"/>
    <property type="project" value="UniProtKB-KW"/>
</dbReference>
<comment type="caution">
    <text evidence="2">The sequence shown here is derived from an EMBL/GenBank/DDBJ whole genome shotgun (WGS) entry which is preliminary data.</text>
</comment>
<accession>A0A1S8GQB0</accession>
<organism evidence="2 3">
    <name type="scientific">Bombella intestini</name>
    <dbReference type="NCBI Taxonomy" id="1539051"/>
    <lineage>
        <taxon>Bacteria</taxon>
        <taxon>Pseudomonadati</taxon>
        <taxon>Pseudomonadota</taxon>
        <taxon>Alphaproteobacteria</taxon>
        <taxon>Acetobacterales</taxon>
        <taxon>Acetobacteraceae</taxon>
        <taxon>Bombella</taxon>
    </lineage>
</organism>
<dbReference type="Pfam" id="PF01755">
    <property type="entry name" value="Glyco_transf_25"/>
    <property type="match status" value="1"/>
</dbReference>
<dbReference type="InterPro" id="IPR002654">
    <property type="entry name" value="Glyco_trans_25"/>
</dbReference>